<sequence>MLKNDMSASNIRQRVEKWLTTYGHLINKNALEREINVSKGVIQKFIKYGKKINDNHIKGLYKLIKKFGSI</sequence>
<gene>
    <name evidence="1" type="ORF">AWE51_10055</name>
</gene>
<dbReference type="AlphaFoldDB" id="A0A162CNW5"/>
<accession>A0A162CNW5</accession>
<evidence type="ECO:0000313" key="2">
    <source>
        <dbReference type="Proteomes" id="UP000076715"/>
    </source>
</evidence>
<evidence type="ECO:0008006" key="3">
    <source>
        <dbReference type="Google" id="ProtNLM"/>
    </source>
</evidence>
<dbReference type="Proteomes" id="UP000076715">
    <property type="component" value="Unassembled WGS sequence"/>
</dbReference>
<protein>
    <recommendedName>
        <fullName evidence="3">Transcriptional regulator</fullName>
    </recommendedName>
</protein>
<proteinExistence type="predicted"/>
<name>A0A162CNW5_9FLAO</name>
<comment type="caution">
    <text evidence="1">The sequence shown here is derived from an EMBL/GenBank/DDBJ whole genome shotgun (WGS) entry which is preliminary data.</text>
</comment>
<reference evidence="1 2" key="1">
    <citation type="submission" date="2016-01" db="EMBL/GenBank/DDBJ databases">
        <title>The draft genome sequence of Aquimarina sp. RZW4-3-2.</title>
        <authorList>
            <person name="Wang Y."/>
        </authorList>
    </citation>
    <scope>NUCLEOTIDE SEQUENCE [LARGE SCALE GENOMIC DNA]</scope>
    <source>
        <strain evidence="1 2">RZW4-3-2</strain>
    </source>
</reference>
<organism evidence="1 2">
    <name type="scientific">Aquimarina aggregata</name>
    <dbReference type="NCBI Taxonomy" id="1642818"/>
    <lineage>
        <taxon>Bacteria</taxon>
        <taxon>Pseudomonadati</taxon>
        <taxon>Bacteroidota</taxon>
        <taxon>Flavobacteriia</taxon>
        <taxon>Flavobacteriales</taxon>
        <taxon>Flavobacteriaceae</taxon>
        <taxon>Aquimarina</taxon>
    </lineage>
</organism>
<dbReference type="EMBL" id="LQRT01000024">
    <property type="protein sequence ID" value="KZS39974.1"/>
    <property type="molecule type" value="Genomic_DNA"/>
</dbReference>
<evidence type="ECO:0000313" key="1">
    <source>
        <dbReference type="EMBL" id="KZS39974.1"/>
    </source>
</evidence>
<keyword evidence="2" id="KW-1185">Reference proteome</keyword>